<keyword evidence="9" id="KW-1133">Transmembrane helix</keyword>
<feature type="non-terminal residue" evidence="11">
    <location>
        <position position="744"/>
    </location>
</feature>
<dbReference type="Proteomes" id="UP000789901">
    <property type="component" value="Unassembled WGS sequence"/>
</dbReference>
<evidence type="ECO:0000313" key="12">
    <source>
        <dbReference type="Proteomes" id="UP000789901"/>
    </source>
</evidence>
<dbReference type="SMART" id="SM00486">
    <property type="entry name" value="POLBc"/>
    <property type="match status" value="1"/>
</dbReference>
<comment type="catalytic activity">
    <reaction evidence="7">
        <text>DNA(n) + a 2'-deoxyribonucleoside 5'-triphosphate = DNA(n+1) + diphosphate</text>
        <dbReference type="Rhea" id="RHEA:22508"/>
        <dbReference type="Rhea" id="RHEA-COMP:17339"/>
        <dbReference type="Rhea" id="RHEA-COMP:17340"/>
        <dbReference type="ChEBI" id="CHEBI:33019"/>
        <dbReference type="ChEBI" id="CHEBI:61560"/>
        <dbReference type="ChEBI" id="CHEBI:173112"/>
        <dbReference type="EC" id="2.7.7.7"/>
    </reaction>
</comment>
<dbReference type="InterPro" id="IPR036397">
    <property type="entry name" value="RNaseH_sf"/>
</dbReference>
<accession>A0ABN7WSU3</accession>
<name>A0ABN7WSU3_GIGMA</name>
<feature type="region of interest" description="Disordered" evidence="8">
    <location>
        <begin position="721"/>
        <end position="744"/>
    </location>
</feature>
<dbReference type="Pfam" id="PF00136">
    <property type="entry name" value="DNA_pol_B"/>
    <property type="match status" value="1"/>
</dbReference>
<keyword evidence="4" id="KW-0548">Nucleotidyltransferase</keyword>
<feature type="transmembrane region" description="Helical" evidence="9">
    <location>
        <begin position="95"/>
        <end position="120"/>
    </location>
</feature>
<evidence type="ECO:0000256" key="1">
    <source>
        <dbReference type="ARBA" id="ARBA00005755"/>
    </source>
</evidence>
<dbReference type="Gene3D" id="3.90.1600.10">
    <property type="entry name" value="Palm domain of DNA polymerase"/>
    <property type="match status" value="1"/>
</dbReference>
<comment type="similarity">
    <text evidence="1">Belongs to the DNA polymerase type-B family.</text>
</comment>
<comment type="caution">
    <text evidence="11">The sequence shown here is derived from an EMBL/GenBank/DDBJ whole genome shotgun (WGS) entry which is preliminary data.</text>
</comment>
<dbReference type="InterPro" id="IPR023211">
    <property type="entry name" value="DNA_pol_palm_dom_sf"/>
</dbReference>
<dbReference type="SUPFAM" id="SSF53098">
    <property type="entry name" value="Ribonuclease H-like"/>
    <property type="match status" value="1"/>
</dbReference>
<organism evidence="11 12">
    <name type="scientific">Gigaspora margarita</name>
    <dbReference type="NCBI Taxonomy" id="4874"/>
    <lineage>
        <taxon>Eukaryota</taxon>
        <taxon>Fungi</taxon>
        <taxon>Fungi incertae sedis</taxon>
        <taxon>Mucoromycota</taxon>
        <taxon>Glomeromycotina</taxon>
        <taxon>Glomeromycetes</taxon>
        <taxon>Diversisporales</taxon>
        <taxon>Gigasporaceae</taxon>
        <taxon>Gigaspora</taxon>
    </lineage>
</organism>
<gene>
    <name evidence="11" type="ORF">GMARGA_LOCUS34694</name>
</gene>
<evidence type="ECO:0000256" key="4">
    <source>
        <dbReference type="ARBA" id="ARBA00022695"/>
    </source>
</evidence>
<dbReference type="InterPro" id="IPR050240">
    <property type="entry name" value="DNA_pol_type-B"/>
</dbReference>
<evidence type="ECO:0000313" key="11">
    <source>
        <dbReference type="EMBL" id="CAG8839974.1"/>
    </source>
</evidence>
<dbReference type="SUPFAM" id="SSF56672">
    <property type="entry name" value="DNA/RNA polymerases"/>
    <property type="match status" value="1"/>
</dbReference>
<dbReference type="EC" id="2.7.7.7" evidence="2"/>
<dbReference type="InterPro" id="IPR006172">
    <property type="entry name" value="DNA-dir_DNA_pol_B"/>
</dbReference>
<dbReference type="PANTHER" id="PTHR10322:SF23">
    <property type="entry name" value="DNA POLYMERASE DELTA CATALYTIC SUBUNIT"/>
    <property type="match status" value="1"/>
</dbReference>
<evidence type="ECO:0000256" key="9">
    <source>
        <dbReference type="SAM" id="Phobius"/>
    </source>
</evidence>
<dbReference type="InterPro" id="IPR006134">
    <property type="entry name" value="DNA-dir_DNA_pol_B_multi_dom"/>
</dbReference>
<keyword evidence="9" id="KW-0472">Membrane</keyword>
<proteinExistence type="inferred from homology"/>
<evidence type="ECO:0000259" key="10">
    <source>
        <dbReference type="Pfam" id="PF00136"/>
    </source>
</evidence>
<keyword evidence="5" id="KW-0239">DNA-directed DNA polymerase</keyword>
<feature type="non-terminal residue" evidence="11">
    <location>
        <position position="1"/>
    </location>
</feature>
<feature type="domain" description="DNA-directed DNA polymerase family B multifunctional" evidence="10">
    <location>
        <begin position="402"/>
        <end position="507"/>
    </location>
</feature>
<sequence length="744" mass="89694">KKEIQRLRNLIKEKKIDFELYEDDIFTSYLMFISVRTRVKFLDSDKEVAFPLSGSFSTYSTLSKNMFNFETVKMNQLRAMDHKLRKVLMGFKSDTAFMGVYCFFWGSEVKPFYIIVILLINDKFLMGYMNPNEDLVDLIEVRMQQEFLKTMIQLYKNFNPKKESRWNNLGYDWKFIIQKLYEFGLFKCFYQTLYEKKPKNIKSVIRYHRVVEQVKISASKTATHYFMKTDGTVHYDMQTQLRQYFKTLQNWKLNDILKKMGLDPKKDLSIEEMYDIIIKCRNSKYNEGAKKKRCNLILSYCIRDCQGPKKIYEKMFKNIEYLLMSKLSYITVQEYSSGNKMKMINNLIVDFSYREKRNLSVGYLKSERPKKKFTGGFVRELKKKGFLMTLKAREHGREYHEVSFYDDLENKYTLYFDKNKKGLILVVLSSLVAQRKQAKRDRDYNKNNEFLYNYHNVLQTLFKELANSIYGQFWSKPSFFRNYMISSSVTAFGRDYLVKVSDFAENNSLEGFLKIFFKIVNDMVTESYKRYEEFEREINSWIDSNYYFDNNWIGVEDYYKKKYGTWGNEDVIDEFIRNTDENILLTCCKKIQESLKLIYTMFDLDKYGEYLYDLKFTKIEQYFDFINGFDQENIWMKHVCLKLTEEFISYLYKRETELSMKLFEMTGRNNIEDDDEEISLIEIVETDAFKKNNWKYTDGKIILYEKNRELDFSLVRNIKKEDYDSDPQDEDEEDFEESEDEDES</sequence>
<keyword evidence="6" id="KW-0238">DNA-binding</keyword>
<dbReference type="EMBL" id="CAJVQB010061714">
    <property type="protein sequence ID" value="CAG8839974.1"/>
    <property type="molecule type" value="Genomic_DNA"/>
</dbReference>
<protein>
    <recommendedName>
        <fullName evidence="2">DNA-directed DNA polymerase</fullName>
        <ecNumber evidence="2">2.7.7.7</ecNumber>
    </recommendedName>
</protein>
<evidence type="ECO:0000256" key="7">
    <source>
        <dbReference type="ARBA" id="ARBA00049244"/>
    </source>
</evidence>
<dbReference type="InterPro" id="IPR043502">
    <property type="entry name" value="DNA/RNA_pol_sf"/>
</dbReference>
<dbReference type="Gene3D" id="3.30.420.10">
    <property type="entry name" value="Ribonuclease H-like superfamily/Ribonuclease H"/>
    <property type="match status" value="1"/>
</dbReference>
<feature type="compositionally biased region" description="Acidic residues" evidence="8">
    <location>
        <begin position="723"/>
        <end position="744"/>
    </location>
</feature>
<evidence type="ECO:0000256" key="2">
    <source>
        <dbReference type="ARBA" id="ARBA00012417"/>
    </source>
</evidence>
<reference evidence="11 12" key="1">
    <citation type="submission" date="2021-06" db="EMBL/GenBank/DDBJ databases">
        <authorList>
            <person name="Kallberg Y."/>
            <person name="Tangrot J."/>
            <person name="Rosling A."/>
        </authorList>
    </citation>
    <scope>NUCLEOTIDE SEQUENCE [LARGE SCALE GENOMIC DNA]</scope>
    <source>
        <strain evidence="11 12">120-4 pot B 10/14</strain>
    </source>
</reference>
<evidence type="ECO:0000256" key="3">
    <source>
        <dbReference type="ARBA" id="ARBA00022679"/>
    </source>
</evidence>
<evidence type="ECO:0000256" key="8">
    <source>
        <dbReference type="SAM" id="MobiDB-lite"/>
    </source>
</evidence>
<keyword evidence="9" id="KW-0812">Transmembrane</keyword>
<dbReference type="InterPro" id="IPR012337">
    <property type="entry name" value="RNaseH-like_sf"/>
</dbReference>
<dbReference type="PANTHER" id="PTHR10322">
    <property type="entry name" value="DNA POLYMERASE CATALYTIC SUBUNIT"/>
    <property type="match status" value="1"/>
</dbReference>
<evidence type="ECO:0000256" key="6">
    <source>
        <dbReference type="ARBA" id="ARBA00023125"/>
    </source>
</evidence>
<evidence type="ECO:0000256" key="5">
    <source>
        <dbReference type="ARBA" id="ARBA00022932"/>
    </source>
</evidence>
<keyword evidence="12" id="KW-1185">Reference proteome</keyword>
<keyword evidence="3" id="KW-0808">Transferase</keyword>